<proteinExistence type="predicted"/>
<organism evidence="1 2">
    <name type="scientific">Candidatus Falkowbacteria bacterium CG02_land_8_20_14_3_00_36_14</name>
    <dbReference type="NCBI Taxonomy" id="1974560"/>
    <lineage>
        <taxon>Bacteria</taxon>
        <taxon>Candidatus Falkowiibacteriota</taxon>
    </lineage>
</organism>
<name>A0A2M7DR03_9BACT</name>
<reference evidence="2" key="1">
    <citation type="submission" date="2017-09" db="EMBL/GenBank/DDBJ databases">
        <title>Depth-based differentiation of microbial function through sediment-hosted aquifers and enrichment of novel symbionts in the deep terrestrial subsurface.</title>
        <authorList>
            <person name="Probst A.J."/>
            <person name="Ladd B."/>
            <person name="Jarett J.K."/>
            <person name="Geller-Mcgrath D.E."/>
            <person name="Sieber C.M.K."/>
            <person name="Emerson J.B."/>
            <person name="Anantharaman K."/>
            <person name="Thomas B.C."/>
            <person name="Malmstrom R."/>
            <person name="Stieglmeier M."/>
            <person name="Klingl A."/>
            <person name="Woyke T."/>
            <person name="Ryan C.M."/>
            <person name="Banfield J.F."/>
        </authorList>
    </citation>
    <scope>NUCLEOTIDE SEQUENCE [LARGE SCALE GENOMIC DNA]</scope>
</reference>
<dbReference type="EMBL" id="PETS01000001">
    <property type="protein sequence ID" value="PIV52189.1"/>
    <property type="molecule type" value="Genomic_DNA"/>
</dbReference>
<sequence length="93" mass="10979">MVKSNIENFAGKENKDEKFDIKKESGIRRANKLIENMPDQFAVNYRNLLKEFSEGKKTEEQIVEEFRKQNGITCYNINLHLGKEEVDRLDNKE</sequence>
<comment type="caution">
    <text evidence="1">The sequence shown here is derived from an EMBL/GenBank/DDBJ whole genome shotgun (WGS) entry which is preliminary data.</text>
</comment>
<accession>A0A2M7DR03</accession>
<evidence type="ECO:0000313" key="2">
    <source>
        <dbReference type="Proteomes" id="UP000228896"/>
    </source>
</evidence>
<evidence type="ECO:0000313" key="1">
    <source>
        <dbReference type="EMBL" id="PIV52189.1"/>
    </source>
</evidence>
<protein>
    <submittedName>
        <fullName evidence="1">Uncharacterized protein</fullName>
    </submittedName>
</protein>
<gene>
    <name evidence="1" type="ORF">COS18_00120</name>
</gene>
<dbReference type="AlphaFoldDB" id="A0A2M7DR03"/>
<dbReference type="Proteomes" id="UP000228896">
    <property type="component" value="Unassembled WGS sequence"/>
</dbReference>